<proteinExistence type="predicted"/>
<evidence type="ECO:0000256" key="4">
    <source>
        <dbReference type="ARBA" id="ARBA00023002"/>
    </source>
</evidence>
<dbReference type="InterPro" id="IPR006094">
    <property type="entry name" value="Oxid_FAD_bind_N"/>
</dbReference>
<comment type="cofactor">
    <cofactor evidence="1">
        <name>FAD</name>
        <dbReference type="ChEBI" id="CHEBI:57692"/>
    </cofactor>
</comment>
<keyword evidence="7" id="KW-1185">Reference proteome</keyword>
<sequence length="471" mass="51581">MRYNPVTKKIVDELVEILGPKNVFSDQEKMEAYSHDETSAEEYGHMPEVVVTPSTTEEIAKIVKLANRELIPITPRGAGSGLSGGAIPTFGGILLSIEKMNKVLEIDDGNMMMVLETGIVTNEVNALIKDRGLFYAGYPMSLETCFLGGNIAENAGGGKAVKYGVTGRYIMGMELVTPTGEIVELGGKLSKDVSGYDLKQLIVGSEGTLGIVTKATIKLTGLPTAKSNLLVLYKNPKDAIDCVPVIMAKGLIPTGIEFMDKLSVKTSCEYLNESLPYQDCGAMLLIEVDGTNAEQVEKDTESIGDLCMDNGAIEVYVADNYTTQERIWSVRRNIAEAFKVVSPVQSLEDIVVPIATIPDIIPELDRISEKYDIKIPCYGHAGDGNLHATLVKNPNHTMEHWHEIEPKALRELYEVTKKLGGKISGEHGIGLKRKNYLKEVINPVELNLMKAIKKAWDPNHIMNPGKIFDLE</sequence>
<name>A0A833HLQ3_9FIRM</name>
<keyword evidence="3" id="KW-0274">FAD</keyword>
<dbReference type="Gene3D" id="3.30.70.2190">
    <property type="match status" value="1"/>
</dbReference>
<evidence type="ECO:0000259" key="5">
    <source>
        <dbReference type="PROSITE" id="PS51387"/>
    </source>
</evidence>
<evidence type="ECO:0000256" key="3">
    <source>
        <dbReference type="ARBA" id="ARBA00022827"/>
    </source>
</evidence>
<dbReference type="InterPro" id="IPR036318">
    <property type="entry name" value="FAD-bd_PCMH-like_sf"/>
</dbReference>
<dbReference type="GO" id="GO:0016491">
    <property type="term" value="F:oxidoreductase activity"/>
    <property type="evidence" value="ECO:0007669"/>
    <property type="project" value="UniProtKB-KW"/>
</dbReference>
<dbReference type="AlphaFoldDB" id="A0A833HLQ3"/>
<dbReference type="GO" id="GO:0071949">
    <property type="term" value="F:FAD binding"/>
    <property type="evidence" value="ECO:0007669"/>
    <property type="project" value="InterPro"/>
</dbReference>
<dbReference type="OrthoDB" id="9767256at2"/>
<dbReference type="InterPro" id="IPR016164">
    <property type="entry name" value="FAD-linked_Oxase-like_C"/>
</dbReference>
<dbReference type="EMBL" id="WBZB01000052">
    <property type="protein sequence ID" value="KAB3526346.1"/>
    <property type="molecule type" value="Genomic_DNA"/>
</dbReference>
<reference evidence="6 7" key="1">
    <citation type="submission" date="2019-10" db="EMBL/GenBank/DDBJ databases">
        <title>Alkaliphilus serpentinus sp. nov. and Alkaliphilus pronyensis sp. nov., two novel anaerobic alkaliphilic species isolated from the serpentinized-hosted hydrothermal field of the Prony Bay (New Caledonia).</title>
        <authorList>
            <person name="Postec A."/>
        </authorList>
    </citation>
    <scope>NUCLEOTIDE SEQUENCE [LARGE SCALE GENOMIC DNA]</scope>
    <source>
        <strain evidence="6 7">LacT</strain>
    </source>
</reference>
<dbReference type="InterPro" id="IPR016169">
    <property type="entry name" value="FAD-bd_PCMH_sub2"/>
</dbReference>
<dbReference type="InterPro" id="IPR016166">
    <property type="entry name" value="FAD-bd_PCMH"/>
</dbReference>
<evidence type="ECO:0000256" key="1">
    <source>
        <dbReference type="ARBA" id="ARBA00001974"/>
    </source>
</evidence>
<dbReference type="SUPFAM" id="SSF56176">
    <property type="entry name" value="FAD-binding/transporter-associated domain-like"/>
    <property type="match status" value="1"/>
</dbReference>
<dbReference type="Gene3D" id="3.30.43.10">
    <property type="entry name" value="Uridine Diphospho-n-acetylenolpyruvylglucosamine Reductase, domain 2"/>
    <property type="match status" value="1"/>
</dbReference>
<evidence type="ECO:0000256" key="2">
    <source>
        <dbReference type="ARBA" id="ARBA00022630"/>
    </source>
</evidence>
<dbReference type="InterPro" id="IPR016171">
    <property type="entry name" value="Vanillyl_alc_oxidase_C-sub2"/>
</dbReference>
<accession>A0A833HLQ3</accession>
<gene>
    <name evidence="6" type="ORF">F8153_13890</name>
</gene>
<dbReference type="Gene3D" id="3.30.70.2740">
    <property type="match status" value="1"/>
</dbReference>
<dbReference type="Pfam" id="PF02913">
    <property type="entry name" value="FAD-oxidase_C"/>
    <property type="match status" value="1"/>
</dbReference>
<feature type="domain" description="FAD-binding PCMH-type" evidence="5">
    <location>
        <begin position="43"/>
        <end position="222"/>
    </location>
</feature>
<dbReference type="PROSITE" id="PS51387">
    <property type="entry name" value="FAD_PCMH"/>
    <property type="match status" value="1"/>
</dbReference>
<keyword evidence="4" id="KW-0560">Oxidoreductase</keyword>
<evidence type="ECO:0000313" key="6">
    <source>
        <dbReference type="EMBL" id="KAB3526346.1"/>
    </source>
</evidence>
<dbReference type="InterPro" id="IPR004113">
    <property type="entry name" value="FAD-bd_oxidored_4_C"/>
</dbReference>
<dbReference type="RefSeq" id="WP_151866956.1">
    <property type="nucleotide sequence ID" value="NZ_WBZB01000052.1"/>
</dbReference>
<dbReference type="SUPFAM" id="SSF55103">
    <property type="entry name" value="FAD-linked oxidases, C-terminal domain"/>
    <property type="match status" value="1"/>
</dbReference>
<dbReference type="InterPro" id="IPR016167">
    <property type="entry name" value="FAD-bd_PCMH_sub1"/>
</dbReference>
<dbReference type="FunFam" id="1.10.45.10:FF:000001">
    <property type="entry name" value="D-lactate dehydrogenase mitochondrial"/>
    <property type="match status" value="1"/>
</dbReference>
<dbReference type="PANTHER" id="PTHR42934:SF2">
    <property type="entry name" value="GLYCOLATE OXIDASE SUBUNIT GLCD"/>
    <property type="match status" value="1"/>
</dbReference>
<dbReference type="Gene3D" id="1.10.45.10">
    <property type="entry name" value="Vanillyl-alcohol Oxidase, Chain A, domain 4"/>
    <property type="match status" value="1"/>
</dbReference>
<keyword evidence="2" id="KW-0285">Flavoprotein</keyword>
<dbReference type="Proteomes" id="UP000465601">
    <property type="component" value="Unassembled WGS sequence"/>
</dbReference>
<protein>
    <submittedName>
        <fullName evidence="6">FAD-binding protein</fullName>
    </submittedName>
</protein>
<organism evidence="6 7">
    <name type="scientific">Alkaliphilus serpentinus</name>
    <dbReference type="NCBI Taxonomy" id="1482731"/>
    <lineage>
        <taxon>Bacteria</taxon>
        <taxon>Bacillati</taxon>
        <taxon>Bacillota</taxon>
        <taxon>Clostridia</taxon>
        <taxon>Peptostreptococcales</taxon>
        <taxon>Natronincolaceae</taxon>
        <taxon>Alkaliphilus</taxon>
    </lineage>
</organism>
<dbReference type="Gene3D" id="3.30.465.10">
    <property type="match status" value="1"/>
</dbReference>
<dbReference type="InterPro" id="IPR051914">
    <property type="entry name" value="FAD-linked_OxidoTrans_Type4"/>
</dbReference>
<dbReference type="PANTHER" id="PTHR42934">
    <property type="entry name" value="GLYCOLATE OXIDASE SUBUNIT GLCD"/>
    <property type="match status" value="1"/>
</dbReference>
<dbReference type="Pfam" id="PF01565">
    <property type="entry name" value="FAD_binding_4"/>
    <property type="match status" value="1"/>
</dbReference>
<comment type="caution">
    <text evidence="6">The sequence shown here is derived from an EMBL/GenBank/DDBJ whole genome shotgun (WGS) entry which is preliminary data.</text>
</comment>
<evidence type="ECO:0000313" key="7">
    <source>
        <dbReference type="Proteomes" id="UP000465601"/>
    </source>
</evidence>